<dbReference type="EMBL" id="KZ805467">
    <property type="protein sequence ID" value="PVH96351.1"/>
    <property type="molecule type" value="Genomic_DNA"/>
</dbReference>
<accession>A0A2V1DE86</accession>
<reference evidence="2 3" key="1">
    <citation type="journal article" date="2018" name="Sci. Rep.">
        <title>Comparative genomics provides insights into the lifestyle and reveals functional heterogeneity of dark septate endophytic fungi.</title>
        <authorList>
            <person name="Knapp D.G."/>
            <person name="Nemeth J.B."/>
            <person name="Barry K."/>
            <person name="Hainaut M."/>
            <person name="Henrissat B."/>
            <person name="Johnson J."/>
            <person name="Kuo A."/>
            <person name="Lim J.H.P."/>
            <person name="Lipzen A."/>
            <person name="Nolan M."/>
            <person name="Ohm R.A."/>
            <person name="Tamas L."/>
            <person name="Grigoriev I.V."/>
            <person name="Spatafora J.W."/>
            <person name="Nagy L.G."/>
            <person name="Kovacs G.M."/>
        </authorList>
    </citation>
    <scope>NUCLEOTIDE SEQUENCE [LARGE SCALE GENOMIC DNA]</scope>
    <source>
        <strain evidence="2 3">DSE2036</strain>
    </source>
</reference>
<keyword evidence="3" id="KW-1185">Reference proteome</keyword>
<feature type="region of interest" description="Disordered" evidence="1">
    <location>
        <begin position="175"/>
        <end position="195"/>
    </location>
</feature>
<organism evidence="2 3">
    <name type="scientific">Periconia macrospinosa</name>
    <dbReference type="NCBI Taxonomy" id="97972"/>
    <lineage>
        <taxon>Eukaryota</taxon>
        <taxon>Fungi</taxon>
        <taxon>Dikarya</taxon>
        <taxon>Ascomycota</taxon>
        <taxon>Pezizomycotina</taxon>
        <taxon>Dothideomycetes</taxon>
        <taxon>Pleosporomycetidae</taxon>
        <taxon>Pleosporales</taxon>
        <taxon>Massarineae</taxon>
        <taxon>Periconiaceae</taxon>
        <taxon>Periconia</taxon>
    </lineage>
</organism>
<feature type="non-terminal residue" evidence="2">
    <location>
        <position position="1"/>
    </location>
</feature>
<dbReference type="STRING" id="97972.A0A2V1DE86"/>
<dbReference type="AlphaFoldDB" id="A0A2V1DE86"/>
<protein>
    <submittedName>
        <fullName evidence="2">Uncharacterized protein</fullName>
    </submittedName>
</protein>
<name>A0A2V1DE86_9PLEO</name>
<evidence type="ECO:0000313" key="2">
    <source>
        <dbReference type="EMBL" id="PVH96351.1"/>
    </source>
</evidence>
<dbReference type="Proteomes" id="UP000244855">
    <property type="component" value="Unassembled WGS sequence"/>
</dbReference>
<evidence type="ECO:0000256" key="1">
    <source>
        <dbReference type="SAM" id="MobiDB-lite"/>
    </source>
</evidence>
<proteinExistence type="predicted"/>
<gene>
    <name evidence="2" type="ORF">DM02DRAFT_659319</name>
</gene>
<feature type="compositionally biased region" description="Polar residues" evidence="1">
    <location>
        <begin position="182"/>
        <end position="195"/>
    </location>
</feature>
<sequence>FLLCGSRLNRPTRLKCLEIQSTLSNEVSAEGSISEFLRSFHGLEQLAISTGSPAWTLDIWRAALHHKSTLKAFAYHQRGIVLDEDSPYFEEECDNPDLSLTLYDKEIAEWTSIPSQHPLSEPDLEILGLCCDPELLESVLSPLATKRSLRVIHIRQSATDLKFYASWAIQHHFDAPDESSKSDTPTTYQSSQSEGSGEYVSLELTKPLHDLAQWAFGPNGLLSLEVIVYGDFSYEGRYAHSNVFLCRNAGLHQMQEQDMACKTFRHFSRGDRRQRDLLNKYSSALAACPTGLLFQD</sequence>
<dbReference type="OrthoDB" id="3785457at2759"/>
<evidence type="ECO:0000313" key="3">
    <source>
        <dbReference type="Proteomes" id="UP000244855"/>
    </source>
</evidence>